<evidence type="ECO:0000313" key="1">
    <source>
        <dbReference type="EMBL" id="OBH85080.1"/>
    </source>
</evidence>
<protein>
    <submittedName>
        <fullName evidence="1">Uncharacterized protein</fullName>
    </submittedName>
</protein>
<name>A0A1A2U991_MYCSC</name>
<proteinExistence type="predicted"/>
<gene>
    <name evidence="1" type="ORF">A5679_03915</name>
</gene>
<accession>A0A1A2U991</accession>
<organism evidence="1 2">
    <name type="scientific">Mycobacterium scrofulaceum</name>
    <dbReference type="NCBI Taxonomy" id="1783"/>
    <lineage>
        <taxon>Bacteria</taxon>
        <taxon>Bacillati</taxon>
        <taxon>Actinomycetota</taxon>
        <taxon>Actinomycetes</taxon>
        <taxon>Mycobacteriales</taxon>
        <taxon>Mycobacteriaceae</taxon>
        <taxon>Mycobacterium</taxon>
    </lineage>
</organism>
<dbReference type="EMBL" id="LZJY01000445">
    <property type="protein sequence ID" value="OBH85080.1"/>
    <property type="molecule type" value="Genomic_DNA"/>
</dbReference>
<dbReference type="Proteomes" id="UP000092207">
    <property type="component" value="Unassembled WGS sequence"/>
</dbReference>
<comment type="caution">
    <text evidence="1">The sequence shown here is derived from an EMBL/GenBank/DDBJ whole genome shotgun (WGS) entry which is preliminary data.</text>
</comment>
<sequence>MAIVIDAGPCHGPPVRVETVNSKELAADASWADNASHAAAAAHIVPERGPAYIRAELISGGNST</sequence>
<reference evidence="1 2" key="1">
    <citation type="submission" date="2016-06" db="EMBL/GenBank/DDBJ databases">
        <authorList>
            <person name="Kjaerup R.B."/>
            <person name="Dalgaard T.S."/>
            <person name="Juul-Madsen H.R."/>
        </authorList>
    </citation>
    <scope>NUCLEOTIDE SEQUENCE [LARGE SCALE GENOMIC DNA]</scope>
    <source>
        <strain evidence="1 2">E2838</strain>
    </source>
</reference>
<dbReference type="AlphaFoldDB" id="A0A1A2U991"/>
<evidence type="ECO:0000313" key="2">
    <source>
        <dbReference type="Proteomes" id="UP000092207"/>
    </source>
</evidence>